<keyword evidence="3" id="KW-0547">Nucleotide-binding</keyword>
<proteinExistence type="inferred from homology"/>
<dbReference type="PANTHER" id="PTHR46457:SF1">
    <property type="entry name" value="DNA REPAIR PROTEIN RAD51 HOMOLOG 4"/>
    <property type="match status" value="1"/>
</dbReference>
<keyword evidence="6" id="KW-0238">DNA-binding</keyword>
<dbReference type="GO" id="GO:0033063">
    <property type="term" value="C:Rad51B-Rad51C-Rad51D-XRCC2 complex"/>
    <property type="evidence" value="ECO:0007669"/>
    <property type="project" value="TreeGrafter"/>
</dbReference>
<dbReference type="InterPro" id="IPR020588">
    <property type="entry name" value="RecA_ATP-bd"/>
</dbReference>
<keyword evidence="12" id="KW-1185">Reference proteome</keyword>
<dbReference type="EMBL" id="OU898280">
    <property type="protein sequence ID" value="CAG9834786.1"/>
    <property type="molecule type" value="Genomic_DNA"/>
</dbReference>
<protein>
    <recommendedName>
        <fullName evidence="10">RecA family profile 1 domain-containing protein</fullName>
    </recommendedName>
</protein>
<comment type="subcellular location">
    <subcellularLocation>
        <location evidence="1">Nucleus</location>
    </subcellularLocation>
</comment>
<evidence type="ECO:0000259" key="10">
    <source>
        <dbReference type="PROSITE" id="PS50162"/>
    </source>
</evidence>
<keyword evidence="5" id="KW-0067">ATP-binding</keyword>
<dbReference type="OrthoDB" id="336321at2759"/>
<dbReference type="InterPro" id="IPR013632">
    <property type="entry name" value="Rad51_C"/>
</dbReference>
<evidence type="ECO:0000256" key="4">
    <source>
        <dbReference type="ARBA" id="ARBA00022763"/>
    </source>
</evidence>
<reference evidence="11" key="1">
    <citation type="submission" date="2022-01" db="EMBL/GenBank/DDBJ databases">
        <authorList>
            <person name="King R."/>
        </authorList>
    </citation>
    <scope>NUCLEOTIDE SEQUENCE</scope>
</reference>
<evidence type="ECO:0000256" key="8">
    <source>
        <dbReference type="ARBA" id="ARBA00023204"/>
    </source>
</evidence>
<dbReference type="Gene3D" id="3.40.50.300">
    <property type="entry name" value="P-loop containing nucleotide triphosphate hydrolases"/>
    <property type="match status" value="1"/>
</dbReference>
<dbReference type="PROSITE" id="PS50162">
    <property type="entry name" value="RECA_2"/>
    <property type="match status" value="1"/>
</dbReference>
<keyword evidence="9" id="KW-0539">Nucleus</keyword>
<evidence type="ECO:0000256" key="1">
    <source>
        <dbReference type="ARBA" id="ARBA00004123"/>
    </source>
</evidence>
<dbReference type="GO" id="GO:0005657">
    <property type="term" value="C:replication fork"/>
    <property type="evidence" value="ECO:0007669"/>
    <property type="project" value="TreeGrafter"/>
</dbReference>
<dbReference type="GO" id="GO:0003697">
    <property type="term" value="F:single-stranded DNA binding"/>
    <property type="evidence" value="ECO:0007669"/>
    <property type="project" value="TreeGrafter"/>
</dbReference>
<dbReference type="PANTHER" id="PTHR46457">
    <property type="entry name" value="DNA REPAIR PROTEIN RAD51 HOMOLOG 4"/>
    <property type="match status" value="1"/>
</dbReference>
<evidence type="ECO:0000256" key="2">
    <source>
        <dbReference type="ARBA" id="ARBA00007095"/>
    </source>
</evidence>
<dbReference type="GO" id="GO:0000400">
    <property type="term" value="F:four-way junction DNA binding"/>
    <property type="evidence" value="ECO:0007669"/>
    <property type="project" value="TreeGrafter"/>
</dbReference>
<gene>
    <name evidence="11" type="ORF">DIABBA_LOCUS8054</name>
</gene>
<feature type="domain" description="RecA family profile 1" evidence="10">
    <location>
        <begin position="77"/>
        <end position="242"/>
    </location>
</feature>
<evidence type="ECO:0000313" key="12">
    <source>
        <dbReference type="Proteomes" id="UP001153709"/>
    </source>
</evidence>
<evidence type="ECO:0000256" key="7">
    <source>
        <dbReference type="ARBA" id="ARBA00023172"/>
    </source>
</evidence>
<organism evidence="11 12">
    <name type="scientific">Diabrotica balteata</name>
    <name type="common">Banded cucumber beetle</name>
    <dbReference type="NCBI Taxonomy" id="107213"/>
    <lineage>
        <taxon>Eukaryota</taxon>
        <taxon>Metazoa</taxon>
        <taxon>Ecdysozoa</taxon>
        <taxon>Arthropoda</taxon>
        <taxon>Hexapoda</taxon>
        <taxon>Insecta</taxon>
        <taxon>Pterygota</taxon>
        <taxon>Neoptera</taxon>
        <taxon>Endopterygota</taxon>
        <taxon>Coleoptera</taxon>
        <taxon>Polyphaga</taxon>
        <taxon>Cucujiformia</taxon>
        <taxon>Chrysomeloidea</taxon>
        <taxon>Chrysomelidae</taxon>
        <taxon>Galerucinae</taxon>
        <taxon>Diabroticina</taxon>
        <taxon>Diabroticites</taxon>
        <taxon>Diabrotica</taxon>
    </lineage>
</organism>
<dbReference type="GO" id="GO:0005815">
    <property type="term" value="C:microtubule organizing center"/>
    <property type="evidence" value="ECO:0007669"/>
    <property type="project" value="TreeGrafter"/>
</dbReference>
<comment type="similarity">
    <text evidence="2">Belongs to the RecA family. RAD51 subfamily.</text>
</comment>
<dbReference type="InterPro" id="IPR027417">
    <property type="entry name" value="P-loop_NTPase"/>
</dbReference>
<dbReference type="GO" id="GO:0042148">
    <property type="term" value="P:DNA strand invasion"/>
    <property type="evidence" value="ECO:0007669"/>
    <property type="project" value="TreeGrafter"/>
</dbReference>
<dbReference type="CDD" id="cd19489">
    <property type="entry name" value="Rad51D"/>
    <property type="match status" value="1"/>
</dbReference>
<dbReference type="InterPro" id="IPR047323">
    <property type="entry name" value="Rad51D_C"/>
</dbReference>
<evidence type="ECO:0000256" key="5">
    <source>
        <dbReference type="ARBA" id="ARBA00022840"/>
    </source>
</evidence>
<evidence type="ECO:0000256" key="6">
    <source>
        <dbReference type="ARBA" id="ARBA00023125"/>
    </source>
</evidence>
<dbReference type="SUPFAM" id="SSF52540">
    <property type="entry name" value="P-loop containing nucleoside triphosphate hydrolases"/>
    <property type="match status" value="1"/>
</dbReference>
<dbReference type="Proteomes" id="UP001153709">
    <property type="component" value="Chromosome 5"/>
</dbReference>
<evidence type="ECO:0000313" key="11">
    <source>
        <dbReference type="EMBL" id="CAG9834786.1"/>
    </source>
</evidence>
<dbReference type="GO" id="GO:0007131">
    <property type="term" value="P:reciprocal meiotic recombination"/>
    <property type="evidence" value="ECO:0007669"/>
    <property type="project" value="TreeGrafter"/>
</dbReference>
<dbReference type="InterPro" id="IPR051988">
    <property type="entry name" value="HRR_RAD51_Paralog"/>
</dbReference>
<keyword evidence="8" id="KW-0234">DNA repair</keyword>
<accession>A0A9N9T3I1</accession>
<sequence length="310" mass="35229">MEYLSASLHDNLSSNVLKLLNEVEISTVIQFLNCESKKIEKVTSLTLKEVLEIKKKLLKIYSKPISAYDYYQNIISNFALIPTGIERLDSILEGGLFTGNIYEICGLPASGKSLFCLTVLKNIASKANNSDIMYLDTKYDFLGLKLKQMLTNLNKEEIIASMSRIQVLRAITKSEFLKYLLFIKHSADNGKPIKLVIIDSLPPLCFISSDQTENNAFLCYTANILHYLAKEHNMVIIVTNLITLWNEGDFKNIDVMKERISCGTYWSGMPNVRICLKKDKNNCRMTLTKAIKLMPEVNFCDVKFTEEGFV</sequence>
<keyword evidence="7" id="KW-0233">DNA recombination</keyword>
<keyword evidence="4" id="KW-0227">DNA damage</keyword>
<dbReference type="AlphaFoldDB" id="A0A9N9T3I1"/>
<dbReference type="GO" id="GO:0000723">
    <property type="term" value="P:telomere maintenance"/>
    <property type="evidence" value="ECO:0007669"/>
    <property type="project" value="TreeGrafter"/>
</dbReference>
<dbReference type="GO" id="GO:0000724">
    <property type="term" value="P:double-strand break repair via homologous recombination"/>
    <property type="evidence" value="ECO:0007669"/>
    <property type="project" value="TreeGrafter"/>
</dbReference>
<dbReference type="Pfam" id="PF08423">
    <property type="entry name" value="Rad51"/>
    <property type="match status" value="1"/>
</dbReference>
<name>A0A9N9T3I1_DIABA</name>
<dbReference type="GO" id="GO:0140664">
    <property type="term" value="F:ATP-dependent DNA damage sensor activity"/>
    <property type="evidence" value="ECO:0007669"/>
    <property type="project" value="InterPro"/>
</dbReference>
<dbReference type="GO" id="GO:0005524">
    <property type="term" value="F:ATP binding"/>
    <property type="evidence" value="ECO:0007669"/>
    <property type="project" value="UniProtKB-KW"/>
</dbReference>
<evidence type="ECO:0000256" key="9">
    <source>
        <dbReference type="ARBA" id="ARBA00023242"/>
    </source>
</evidence>
<evidence type="ECO:0000256" key="3">
    <source>
        <dbReference type="ARBA" id="ARBA00022741"/>
    </source>
</evidence>